<organism evidence="2">
    <name type="scientific">viral metagenome</name>
    <dbReference type="NCBI Taxonomy" id="1070528"/>
    <lineage>
        <taxon>unclassified sequences</taxon>
        <taxon>metagenomes</taxon>
        <taxon>organismal metagenomes</taxon>
    </lineage>
</organism>
<reference evidence="2" key="1">
    <citation type="journal article" date="2020" name="Nature">
        <title>Giant virus diversity and host interactions through global metagenomics.</title>
        <authorList>
            <person name="Schulz F."/>
            <person name="Roux S."/>
            <person name="Paez-Espino D."/>
            <person name="Jungbluth S."/>
            <person name="Walsh D.A."/>
            <person name="Denef V.J."/>
            <person name="McMahon K.D."/>
            <person name="Konstantinidis K.T."/>
            <person name="Eloe-Fadrosh E.A."/>
            <person name="Kyrpides N.C."/>
            <person name="Woyke T."/>
        </authorList>
    </citation>
    <scope>NUCLEOTIDE SEQUENCE</scope>
    <source>
        <strain evidence="2">GVMAG-M-3300018428-16</strain>
    </source>
</reference>
<feature type="compositionally biased region" description="Basic residues" evidence="1">
    <location>
        <begin position="97"/>
        <end position="138"/>
    </location>
</feature>
<dbReference type="AlphaFoldDB" id="A0A6C0BUW5"/>
<accession>A0A6C0BUW5</accession>
<feature type="compositionally biased region" description="Basic residues" evidence="1">
    <location>
        <begin position="197"/>
        <end position="210"/>
    </location>
</feature>
<feature type="region of interest" description="Disordered" evidence="1">
    <location>
        <begin position="189"/>
        <end position="210"/>
    </location>
</feature>
<sequence>MSSGDIWNDDVALSKALKERHQKYSQGTSSPTTEEEEQQKKRDIFNTHPNAQKQLRKEFPDEIKAELKEHEEKIRQAAQKGKKISSLVEIPPPNRGGMKRKTKRKRSMKKNKKSKKQKGKRRTNKKRGNKKRKTRKIKGGNNYQKCIDKCNKEFSDALHRAEDMGVPNDIVLGIHKKRQNCHNVCRTSYAEIDGGKRKSKKSKRKTRTRK</sequence>
<evidence type="ECO:0000313" key="2">
    <source>
        <dbReference type="EMBL" id="QHS95033.1"/>
    </source>
</evidence>
<feature type="region of interest" description="Disordered" evidence="1">
    <location>
        <begin position="18"/>
        <end position="143"/>
    </location>
</feature>
<name>A0A6C0BUW5_9ZZZZ</name>
<evidence type="ECO:0000256" key="1">
    <source>
        <dbReference type="SAM" id="MobiDB-lite"/>
    </source>
</evidence>
<dbReference type="EMBL" id="MN739237">
    <property type="protein sequence ID" value="QHS95033.1"/>
    <property type="molecule type" value="Genomic_DNA"/>
</dbReference>
<proteinExistence type="predicted"/>
<protein>
    <submittedName>
        <fullName evidence="2">Uncharacterized protein</fullName>
    </submittedName>
</protein>
<feature type="compositionally biased region" description="Basic and acidic residues" evidence="1">
    <location>
        <begin position="55"/>
        <end position="75"/>
    </location>
</feature>